<evidence type="ECO:0000313" key="3">
    <source>
        <dbReference type="Proteomes" id="UP000595070"/>
    </source>
</evidence>
<evidence type="ECO:0000259" key="1">
    <source>
        <dbReference type="Pfam" id="PF01973"/>
    </source>
</evidence>
<sequence>MNELFLKNTQALFEKDQPLALKLRELKECKQFELFQGSNDNIDINIFDKKRKEFIYKNPLEELDENLKLFNGEYLRYPILFFYGLGNGILYKALLSNPLRNHIIIFEEELEIIYLVFHYLDLSEEIKNEKIILFYTINFNALLYFLNQKGVNTLLKLYNLHSLANYYFKYYKNNILEINTLMIKTIKYITDIKGNSPLDSFEGITQLLHNLPDQLVNPSLKDLLKQRKGKNENAIIVSTGPSLIKQLPLLKEYANKASIICADSAYPILAKYNIKPDYVLALERHNRVYQCFEQNNKEFDKDILFVIASVAHKSVIDTLKKTNKSFMLVHRPLPFSKALNMNDYGYLGSGLSVANMAYDLAVKLEHKNIILIGQDLAYGKDGNSHPKEYLHGENFEKNRKEGLFVTAYGGNGKVETNKFWNIFKESFEKDIALTSPLGIKTFNATEGGARIEGALEISFSKICNEFLKKDKSYFNFPNKNKKQLQKSAIKINLTIDKQLKILQKYIHKGEELLLQTNILLEEKTQRKITSLIKKIDSFKIRVYKNSFVKSELFEPLFFHLESELAIIFTMSIKNEEDKNIKNMQWLKANKNWLENFISFLSIQNQALKNSNLKALI</sequence>
<dbReference type="PANTHER" id="PTHR41786">
    <property type="entry name" value="MOTILITY ACCESSORY FACTOR MAF"/>
    <property type="match status" value="1"/>
</dbReference>
<name>A0ABX6TV58_9BACT</name>
<feature type="domain" description="6-hydroxymethylpterin diphosphokinase MptE-like" evidence="1">
    <location>
        <begin position="206"/>
        <end position="380"/>
    </location>
</feature>
<protein>
    <submittedName>
        <fullName evidence="2">Motility accessory factor</fullName>
    </submittedName>
</protein>
<dbReference type="PANTHER" id="PTHR41786:SF1">
    <property type="entry name" value="6-HYDROXYMETHYLPTERIN DIPHOSPHOKINASE MPTE-LIKE DOMAIN-CONTAINING PROTEIN"/>
    <property type="match status" value="1"/>
</dbReference>
<dbReference type="InterPro" id="IPR002826">
    <property type="entry name" value="MptE-like"/>
</dbReference>
<gene>
    <name evidence="2" type="ORF">IMC75_04000</name>
</gene>
<organism evidence="2 3">
    <name type="scientific">Campylobacter peloridis</name>
    <dbReference type="NCBI Taxonomy" id="488546"/>
    <lineage>
        <taxon>Bacteria</taxon>
        <taxon>Pseudomonadati</taxon>
        <taxon>Campylobacterota</taxon>
        <taxon>Epsilonproteobacteria</taxon>
        <taxon>Campylobacterales</taxon>
        <taxon>Campylobacteraceae</taxon>
        <taxon>Campylobacter</taxon>
    </lineage>
</organism>
<accession>A0ABX6TV58</accession>
<keyword evidence="3" id="KW-1185">Reference proteome</keyword>
<dbReference type="RefSeq" id="WP_044598195.1">
    <property type="nucleotide sequence ID" value="NZ_CP063079.1"/>
</dbReference>
<evidence type="ECO:0000313" key="2">
    <source>
        <dbReference type="EMBL" id="QOQ89627.1"/>
    </source>
</evidence>
<reference evidence="2 3" key="1">
    <citation type="submission" date="2020-10" db="EMBL/GenBank/DDBJ databases">
        <title>Campylobacter and Helicobacter PacBio genomes.</title>
        <authorList>
            <person name="Lane C."/>
        </authorList>
    </citation>
    <scope>NUCLEOTIDE SEQUENCE [LARGE SCALE GENOMIC DNA]</scope>
    <source>
        <strain evidence="2 3">2016D-0074</strain>
    </source>
</reference>
<proteinExistence type="predicted"/>
<dbReference type="EMBL" id="CP063079">
    <property type="protein sequence ID" value="QOQ89627.1"/>
    <property type="molecule type" value="Genomic_DNA"/>
</dbReference>
<dbReference type="Pfam" id="PF01973">
    <property type="entry name" value="MptE-like"/>
    <property type="match status" value="1"/>
</dbReference>
<dbReference type="Proteomes" id="UP000595070">
    <property type="component" value="Chromosome"/>
</dbReference>